<keyword evidence="8" id="KW-0963">Cytoplasm</keyword>
<gene>
    <name evidence="8" type="primary">panC</name>
    <name evidence="9" type="ORF">D3226_09900</name>
</gene>
<comment type="subunit">
    <text evidence="8">Homodimer.</text>
</comment>
<dbReference type="PANTHER" id="PTHR21299">
    <property type="entry name" value="CYTIDYLATE KINASE/PANTOATE-BETA-ALANINE LIGASE"/>
    <property type="match status" value="1"/>
</dbReference>
<dbReference type="InterPro" id="IPR003721">
    <property type="entry name" value="Pantoate_ligase"/>
</dbReference>
<dbReference type="InterPro" id="IPR042176">
    <property type="entry name" value="Pantoate_ligase_C"/>
</dbReference>
<dbReference type="EC" id="6.3.2.1" evidence="8"/>
<feature type="active site" description="Proton donor" evidence="8">
    <location>
        <position position="38"/>
    </location>
</feature>
<dbReference type="RefSeq" id="WP_202382382.1">
    <property type="nucleotide sequence ID" value="NZ_BAAAMA010000001.1"/>
</dbReference>
<feature type="binding site" evidence="8">
    <location>
        <begin position="31"/>
        <end position="38"/>
    </location>
    <ligand>
        <name>ATP</name>
        <dbReference type="ChEBI" id="CHEBI:30616"/>
    </ligand>
</feature>
<dbReference type="HAMAP" id="MF_00158">
    <property type="entry name" value="PanC"/>
    <property type="match status" value="1"/>
</dbReference>
<comment type="miscellaneous">
    <text evidence="8">The reaction proceeds by a bi uni uni bi ping pong mechanism.</text>
</comment>
<comment type="function">
    <text evidence="8">Catalyzes the condensation of pantoate with beta-alanine in an ATP-dependent reaction via a pantoyl-adenylate intermediate.</text>
</comment>
<keyword evidence="10" id="KW-1185">Reference proteome</keyword>
<comment type="similarity">
    <text evidence="2 8">Belongs to the pantothenate synthetase family.</text>
</comment>
<dbReference type="CDD" id="cd00560">
    <property type="entry name" value="PanC"/>
    <property type="match status" value="1"/>
</dbReference>
<comment type="caution">
    <text evidence="8">Lacks conserved residue(s) required for the propagation of feature annotation.</text>
</comment>
<reference evidence="9 10" key="1">
    <citation type="submission" date="2018-09" db="EMBL/GenBank/DDBJ databases">
        <title>Comparative genomics of Leucobacter spp.</title>
        <authorList>
            <person name="Reis A.C."/>
            <person name="Kolvenbach B.A."/>
            <person name="Corvini P.F.X."/>
            <person name="Nunes O.C."/>
        </authorList>
    </citation>
    <scope>NUCLEOTIDE SEQUENCE [LARGE SCALE GENOMIC DNA]</scope>
    <source>
        <strain evidence="9 10">L-1</strain>
    </source>
</reference>
<evidence type="ECO:0000256" key="6">
    <source>
        <dbReference type="ARBA" id="ARBA00022840"/>
    </source>
</evidence>
<feature type="binding site" evidence="8">
    <location>
        <position position="62"/>
    </location>
    <ligand>
        <name>(R)-pantoate</name>
        <dbReference type="ChEBI" id="CHEBI:15980"/>
    </ligand>
</feature>
<dbReference type="Gene3D" id="3.40.50.620">
    <property type="entry name" value="HUPs"/>
    <property type="match status" value="1"/>
</dbReference>
<keyword evidence="5 8" id="KW-0547">Nucleotide-binding</keyword>
<keyword evidence="6 8" id="KW-0067">ATP-binding</keyword>
<keyword evidence="3 8" id="KW-0436">Ligase</keyword>
<accession>A0ABS1SQ18</accession>
<dbReference type="Pfam" id="PF02569">
    <property type="entry name" value="Pantoate_ligase"/>
    <property type="match status" value="1"/>
</dbReference>
<proteinExistence type="inferred from homology"/>
<keyword evidence="4 8" id="KW-0566">Pantothenate biosynthesis</keyword>
<dbReference type="PANTHER" id="PTHR21299:SF1">
    <property type="entry name" value="PANTOATE--BETA-ALANINE LIGASE"/>
    <property type="match status" value="1"/>
</dbReference>
<evidence type="ECO:0000256" key="8">
    <source>
        <dbReference type="HAMAP-Rule" id="MF_00158"/>
    </source>
</evidence>
<evidence type="ECO:0000313" key="9">
    <source>
        <dbReference type="EMBL" id="MBL3690273.1"/>
    </source>
</evidence>
<protein>
    <recommendedName>
        <fullName evidence="8">Pantothenate synthetase</fullName>
        <shortName evidence="8">PS</shortName>
        <ecNumber evidence="8">6.3.2.1</ecNumber>
    </recommendedName>
    <alternativeName>
        <fullName evidence="8">Pantoate--beta-alanine ligase</fullName>
    </alternativeName>
    <alternativeName>
        <fullName evidence="8">Pantoate-activating enzyme</fullName>
    </alternativeName>
</protein>
<evidence type="ECO:0000256" key="1">
    <source>
        <dbReference type="ARBA" id="ARBA00004990"/>
    </source>
</evidence>
<name>A0ABS1SQ18_9MICO</name>
<feature type="binding site" evidence="8">
    <location>
        <position position="62"/>
    </location>
    <ligand>
        <name>beta-alanine</name>
        <dbReference type="ChEBI" id="CHEBI:57966"/>
    </ligand>
</feature>
<feature type="binding site" evidence="8">
    <location>
        <position position="156"/>
    </location>
    <ligand>
        <name>(R)-pantoate</name>
        <dbReference type="ChEBI" id="CHEBI:15980"/>
    </ligand>
</feature>
<dbReference type="Gene3D" id="3.30.1300.10">
    <property type="entry name" value="Pantoate-beta-alanine ligase, C-terminal domain"/>
    <property type="match status" value="1"/>
</dbReference>
<evidence type="ECO:0000256" key="5">
    <source>
        <dbReference type="ARBA" id="ARBA00022741"/>
    </source>
</evidence>
<comment type="pathway">
    <text evidence="1 8">Cofactor biosynthesis; (R)-pantothenate biosynthesis; (R)-pantothenate from (R)-pantoate and beta-alanine: step 1/1.</text>
</comment>
<organism evidence="9 10">
    <name type="scientific">Leucobacter chromiireducens subsp. chromiireducens</name>
    <dbReference type="NCBI Taxonomy" id="660067"/>
    <lineage>
        <taxon>Bacteria</taxon>
        <taxon>Bacillati</taxon>
        <taxon>Actinomycetota</taxon>
        <taxon>Actinomycetes</taxon>
        <taxon>Micrococcales</taxon>
        <taxon>Microbacteriaceae</taxon>
        <taxon>Leucobacter</taxon>
    </lineage>
</organism>
<evidence type="ECO:0000313" key="10">
    <source>
        <dbReference type="Proteomes" id="UP001646141"/>
    </source>
</evidence>
<evidence type="ECO:0000256" key="7">
    <source>
        <dbReference type="ARBA" id="ARBA00048258"/>
    </source>
</evidence>
<feature type="binding site" evidence="8">
    <location>
        <begin position="187"/>
        <end position="190"/>
    </location>
    <ligand>
        <name>ATP</name>
        <dbReference type="ChEBI" id="CHEBI:30616"/>
    </ligand>
</feature>
<feature type="binding site" evidence="8">
    <location>
        <begin position="150"/>
        <end position="153"/>
    </location>
    <ligand>
        <name>ATP</name>
        <dbReference type="ChEBI" id="CHEBI:30616"/>
    </ligand>
</feature>
<dbReference type="EMBL" id="QYAD01000003">
    <property type="protein sequence ID" value="MBL3690273.1"/>
    <property type="molecule type" value="Genomic_DNA"/>
</dbReference>
<dbReference type="InterPro" id="IPR014729">
    <property type="entry name" value="Rossmann-like_a/b/a_fold"/>
</dbReference>
<dbReference type="SUPFAM" id="SSF52374">
    <property type="entry name" value="Nucleotidylyl transferase"/>
    <property type="match status" value="1"/>
</dbReference>
<evidence type="ECO:0000256" key="4">
    <source>
        <dbReference type="ARBA" id="ARBA00022655"/>
    </source>
</evidence>
<comment type="subcellular location">
    <subcellularLocation>
        <location evidence="8">Cytoplasm</location>
    </subcellularLocation>
</comment>
<dbReference type="NCBIfam" id="TIGR00018">
    <property type="entry name" value="panC"/>
    <property type="match status" value="1"/>
</dbReference>
<evidence type="ECO:0000256" key="2">
    <source>
        <dbReference type="ARBA" id="ARBA00009256"/>
    </source>
</evidence>
<dbReference type="GO" id="GO:0004592">
    <property type="term" value="F:pantoate-beta-alanine ligase activity"/>
    <property type="evidence" value="ECO:0007669"/>
    <property type="project" value="UniProtKB-EC"/>
</dbReference>
<comment type="catalytic activity">
    <reaction evidence="7 8">
        <text>(R)-pantoate + beta-alanine + ATP = (R)-pantothenate + AMP + diphosphate + H(+)</text>
        <dbReference type="Rhea" id="RHEA:10912"/>
        <dbReference type="ChEBI" id="CHEBI:15378"/>
        <dbReference type="ChEBI" id="CHEBI:15980"/>
        <dbReference type="ChEBI" id="CHEBI:29032"/>
        <dbReference type="ChEBI" id="CHEBI:30616"/>
        <dbReference type="ChEBI" id="CHEBI:33019"/>
        <dbReference type="ChEBI" id="CHEBI:57966"/>
        <dbReference type="ChEBI" id="CHEBI:456215"/>
        <dbReference type="EC" id="6.3.2.1"/>
    </reaction>
</comment>
<comment type="caution">
    <text evidence="9">The sequence shown here is derived from an EMBL/GenBank/DDBJ whole genome shotgun (WGS) entry which is preliminary data.</text>
</comment>
<dbReference type="Proteomes" id="UP001646141">
    <property type="component" value="Unassembled WGS sequence"/>
</dbReference>
<sequence>MRIVRTIPELRAELDARAAAGERRVGFVPTMGALHEGHLSLVRAARAENDVVVLSIFVNPTQFTEAADLDGYPRQEGADAALAEGAGVDLIFAPEAAELYPAGFATTVHLSGPLTETLEGAKRGAAHFDGVATVVSKLLLAVRADAAYFGQKDAQQLLVVRRMVTDLGIPTRIVACPTSRDEDGLARSSRNVRLSEAERDQARAIPRALAAVEAAVATGERRVAVLARDADAMLEAAGIRPEYLAFVTPDDLTPVREVAGPVLCAIAARVGDVRLIDNVELAPSGPAPDTKE</sequence>
<evidence type="ECO:0000256" key="3">
    <source>
        <dbReference type="ARBA" id="ARBA00022598"/>
    </source>
</evidence>